<evidence type="ECO:0000313" key="2">
    <source>
        <dbReference type="EMBL" id="KAF2733210.1"/>
    </source>
</evidence>
<proteinExistence type="predicted"/>
<feature type="compositionally biased region" description="Acidic residues" evidence="1">
    <location>
        <begin position="150"/>
        <end position="159"/>
    </location>
</feature>
<evidence type="ECO:0000256" key="1">
    <source>
        <dbReference type="SAM" id="MobiDB-lite"/>
    </source>
</evidence>
<evidence type="ECO:0000313" key="3">
    <source>
        <dbReference type="Proteomes" id="UP000799444"/>
    </source>
</evidence>
<keyword evidence="3" id="KW-1185">Reference proteome</keyword>
<feature type="compositionally biased region" description="Basic and acidic residues" evidence="1">
    <location>
        <begin position="130"/>
        <end position="149"/>
    </location>
</feature>
<protein>
    <submittedName>
        <fullName evidence="2">Uncharacterized protein</fullName>
    </submittedName>
</protein>
<feature type="compositionally biased region" description="Polar residues" evidence="1">
    <location>
        <begin position="105"/>
        <end position="115"/>
    </location>
</feature>
<reference evidence="2" key="1">
    <citation type="journal article" date="2020" name="Stud. Mycol.">
        <title>101 Dothideomycetes genomes: a test case for predicting lifestyles and emergence of pathogens.</title>
        <authorList>
            <person name="Haridas S."/>
            <person name="Albert R."/>
            <person name="Binder M."/>
            <person name="Bloem J."/>
            <person name="Labutti K."/>
            <person name="Salamov A."/>
            <person name="Andreopoulos B."/>
            <person name="Baker S."/>
            <person name="Barry K."/>
            <person name="Bills G."/>
            <person name="Bluhm B."/>
            <person name="Cannon C."/>
            <person name="Castanera R."/>
            <person name="Culley D."/>
            <person name="Daum C."/>
            <person name="Ezra D."/>
            <person name="Gonzalez J."/>
            <person name="Henrissat B."/>
            <person name="Kuo A."/>
            <person name="Liang C."/>
            <person name="Lipzen A."/>
            <person name="Lutzoni F."/>
            <person name="Magnuson J."/>
            <person name="Mondo S."/>
            <person name="Nolan M."/>
            <person name="Ohm R."/>
            <person name="Pangilinan J."/>
            <person name="Park H.-J."/>
            <person name="Ramirez L."/>
            <person name="Alfaro M."/>
            <person name="Sun H."/>
            <person name="Tritt A."/>
            <person name="Yoshinaga Y."/>
            <person name="Zwiers L.-H."/>
            <person name="Turgeon B."/>
            <person name="Goodwin S."/>
            <person name="Spatafora J."/>
            <person name="Crous P."/>
            <person name="Grigoriev I."/>
        </authorList>
    </citation>
    <scope>NUCLEOTIDE SEQUENCE</scope>
    <source>
        <strain evidence="2">CBS 125425</strain>
    </source>
</reference>
<organism evidence="2 3">
    <name type="scientific">Polyplosphaeria fusca</name>
    <dbReference type="NCBI Taxonomy" id="682080"/>
    <lineage>
        <taxon>Eukaryota</taxon>
        <taxon>Fungi</taxon>
        <taxon>Dikarya</taxon>
        <taxon>Ascomycota</taxon>
        <taxon>Pezizomycotina</taxon>
        <taxon>Dothideomycetes</taxon>
        <taxon>Pleosporomycetidae</taxon>
        <taxon>Pleosporales</taxon>
        <taxon>Tetraplosphaeriaceae</taxon>
        <taxon>Polyplosphaeria</taxon>
    </lineage>
</organism>
<sequence length="159" mass="17766">MERRLTSAPGGEPNVQVRAGDLLHISWVHTSLDANLVQSRFGGAHGRHYVPKRHGQRADELLTSDAKVNLEAQQRPCDGCRWAYSAHGRHEGASASLRMTHKWTNTAPTQGTVGCTTARGPRGSRQNRRFGPESRNDVDERCRQERARESEEEESRAEA</sequence>
<dbReference type="EMBL" id="ML996165">
    <property type="protein sequence ID" value="KAF2733210.1"/>
    <property type="molecule type" value="Genomic_DNA"/>
</dbReference>
<dbReference type="Proteomes" id="UP000799444">
    <property type="component" value="Unassembled WGS sequence"/>
</dbReference>
<gene>
    <name evidence="2" type="ORF">EJ04DRAFT_513418</name>
</gene>
<comment type="caution">
    <text evidence="2">The sequence shown here is derived from an EMBL/GenBank/DDBJ whole genome shotgun (WGS) entry which is preliminary data.</text>
</comment>
<name>A0A9P4QXA2_9PLEO</name>
<accession>A0A9P4QXA2</accession>
<feature type="region of interest" description="Disordered" evidence="1">
    <location>
        <begin position="105"/>
        <end position="159"/>
    </location>
</feature>
<dbReference type="AlphaFoldDB" id="A0A9P4QXA2"/>